<evidence type="ECO:0000256" key="3">
    <source>
        <dbReference type="ARBA" id="ARBA00022764"/>
    </source>
</evidence>
<dbReference type="GO" id="GO:0055085">
    <property type="term" value="P:transmembrane transport"/>
    <property type="evidence" value="ECO:0007669"/>
    <property type="project" value="InterPro"/>
</dbReference>
<evidence type="ECO:0000256" key="4">
    <source>
        <dbReference type="SAM" id="SignalP"/>
    </source>
</evidence>
<dbReference type="Gene3D" id="3.40.190.170">
    <property type="entry name" value="Bacterial extracellular solute-binding protein, family 7"/>
    <property type="match status" value="1"/>
</dbReference>
<dbReference type="AlphaFoldDB" id="A0A438AHB3"/>
<dbReference type="PANTHER" id="PTHR33376">
    <property type="match status" value="1"/>
</dbReference>
<dbReference type="RefSeq" id="WP_127906779.1">
    <property type="nucleotide sequence ID" value="NZ_RQXX01000003.1"/>
</dbReference>
<feature type="signal peptide" evidence="4">
    <location>
        <begin position="1"/>
        <end position="21"/>
    </location>
</feature>
<comment type="caution">
    <text evidence="5">The sequence shown here is derived from an EMBL/GenBank/DDBJ whole genome shotgun (WGS) entry which is preliminary data.</text>
</comment>
<protein>
    <submittedName>
        <fullName evidence="5">TRAP transporter substrate-binding protein</fullName>
    </submittedName>
</protein>
<evidence type="ECO:0000313" key="5">
    <source>
        <dbReference type="EMBL" id="RVV98113.1"/>
    </source>
</evidence>
<dbReference type="PANTHER" id="PTHR33376:SF15">
    <property type="entry name" value="BLL6794 PROTEIN"/>
    <property type="match status" value="1"/>
</dbReference>
<name>A0A438AHB3_9RHOB</name>
<evidence type="ECO:0000256" key="2">
    <source>
        <dbReference type="ARBA" id="ARBA00022729"/>
    </source>
</evidence>
<keyword evidence="2 4" id="KW-0732">Signal</keyword>
<dbReference type="InterPro" id="IPR038404">
    <property type="entry name" value="TRAP_DctP_sf"/>
</dbReference>
<comment type="subcellular location">
    <subcellularLocation>
        <location evidence="1">Periplasm</location>
    </subcellularLocation>
</comment>
<keyword evidence="3" id="KW-0574">Periplasm</keyword>
<evidence type="ECO:0000256" key="1">
    <source>
        <dbReference type="ARBA" id="ARBA00004418"/>
    </source>
</evidence>
<feature type="chain" id="PRO_5019305238" evidence="4">
    <location>
        <begin position="22"/>
        <end position="339"/>
    </location>
</feature>
<organism evidence="5 6">
    <name type="scientific">Mesobaculum littorinae</name>
    <dbReference type="NCBI Taxonomy" id="2486419"/>
    <lineage>
        <taxon>Bacteria</taxon>
        <taxon>Pseudomonadati</taxon>
        <taxon>Pseudomonadota</taxon>
        <taxon>Alphaproteobacteria</taxon>
        <taxon>Rhodobacterales</taxon>
        <taxon>Roseobacteraceae</taxon>
        <taxon>Mesobaculum</taxon>
    </lineage>
</organism>
<evidence type="ECO:0000313" key="6">
    <source>
        <dbReference type="Proteomes" id="UP000285908"/>
    </source>
</evidence>
<accession>A0A438AHB3</accession>
<dbReference type="Proteomes" id="UP000285908">
    <property type="component" value="Unassembled WGS sequence"/>
</dbReference>
<dbReference type="CDD" id="cd13665">
    <property type="entry name" value="PBP2_TRAP_Dctp3_4"/>
    <property type="match status" value="1"/>
</dbReference>
<gene>
    <name evidence="5" type="ORF">EKE94_11705</name>
</gene>
<dbReference type="GO" id="GO:0042597">
    <property type="term" value="C:periplasmic space"/>
    <property type="evidence" value="ECO:0007669"/>
    <property type="project" value="UniProtKB-SubCell"/>
</dbReference>
<proteinExistence type="predicted"/>
<sequence length="339" mass="36797">MKLTHLMAAASVAALGTAAQAQETTLALSHWLPPTHPLQTTGMEMWIDAIEEASGGGIAIEIYPAQQLGAAPDHYDMARDGIVDISFINPGYQPGRFPIISAGELPFHIDNAKAGSRAFHEWYQPYAEQEMSDVTVCLVHLHDPGTLHGKEGQLLVPSDIDGKNVRPANGTTARMVNLMGGASVQVPAPEMREALSKGTADITASPWGSLFTFGAQDLVQSHLDVPLYVTVFAFLINTDSLNAMSEENRQVMMDHCTPEWSEKIASGWADAEAEGRQQIIDLGHDLYAPDDAQLQEWKDATAPLVDEWKQTVTDAGIEDADAAYDAFVQKIRDADSMVE</sequence>
<dbReference type="Pfam" id="PF03480">
    <property type="entry name" value="DctP"/>
    <property type="match status" value="1"/>
</dbReference>
<dbReference type="EMBL" id="RQXX01000003">
    <property type="protein sequence ID" value="RVV98113.1"/>
    <property type="molecule type" value="Genomic_DNA"/>
</dbReference>
<reference evidence="5 6" key="1">
    <citation type="submission" date="2018-11" db="EMBL/GenBank/DDBJ databases">
        <title>Mesobaculum littorinae gen. nov., sp. nov., isolated from Littorina scabra that represents a novel genus of the order Rhodobacteraceae.</title>
        <authorList>
            <person name="Li F."/>
        </authorList>
    </citation>
    <scope>NUCLEOTIDE SEQUENCE [LARGE SCALE GENOMIC DNA]</scope>
    <source>
        <strain evidence="5 6">M0103</strain>
    </source>
</reference>
<dbReference type="InterPro" id="IPR018389">
    <property type="entry name" value="DctP_fam"/>
</dbReference>
<dbReference type="NCBIfam" id="NF037995">
    <property type="entry name" value="TRAP_S1"/>
    <property type="match status" value="1"/>
</dbReference>
<keyword evidence="6" id="KW-1185">Reference proteome</keyword>
<dbReference type="OrthoDB" id="7822595at2"/>